<dbReference type="OrthoDB" id="5871012at2759"/>
<dbReference type="Proteomes" id="UP000270094">
    <property type="component" value="Unassembled WGS sequence"/>
</dbReference>
<feature type="region of interest" description="Disordered" evidence="1">
    <location>
        <begin position="83"/>
        <end position="108"/>
    </location>
</feature>
<sequence length="167" mass="19048">MARELEDRAIVHGSDPMLVLLLNNFSKFLEDMRKLTMQHRSFSAEDTSCDKENEFVRPIERDASQKEIDNRNSTERNVVDFSVNGASSDTNSCEDTDITEDTLIPEKENKEEANPLAAMATREEEIRRIEEAAYNLTDSVEMPRASEPAVTLADEESCESFHFVMQH</sequence>
<dbReference type="AlphaFoldDB" id="A0A3P7J104"/>
<reference evidence="2 3" key="1">
    <citation type="submission" date="2018-11" db="EMBL/GenBank/DDBJ databases">
        <authorList>
            <consortium name="Pathogen Informatics"/>
        </authorList>
    </citation>
    <scope>NUCLEOTIDE SEQUENCE [LARGE SCALE GENOMIC DNA]</scope>
</reference>
<gene>
    <name evidence="2" type="ORF">SVUK_LOCUS8287</name>
</gene>
<evidence type="ECO:0000313" key="2">
    <source>
        <dbReference type="EMBL" id="VDM73289.1"/>
    </source>
</evidence>
<name>A0A3P7J104_STRVU</name>
<accession>A0A3P7J104</accession>
<proteinExistence type="predicted"/>
<dbReference type="EMBL" id="UYYB01029866">
    <property type="protein sequence ID" value="VDM73289.1"/>
    <property type="molecule type" value="Genomic_DNA"/>
</dbReference>
<keyword evidence="3" id="KW-1185">Reference proteome</keyword>
<evidence type="ECO:0000313" key="3">
    <source>
        <dbReference type="Proteomes" id="UP000270094"/>
    </source>
</evidence>
<evidence type="ECO:0000256" key="1">
    <source>
        <dbReference type="SAM" id="MobiDB-lite"/>
    </source>
</evidence>
<organism evidence="2 3">
    <name type="scientific">Strongylus vulgaris</name>
    <name type="common">Blood worm</name>
    <dbReference type="NCBI Taxonomy" id="40348"/>
    <lineage>
        <taxon>Eukaryota</taxon>
        <taxon>Metazoa</taxon>
        <taxon>Ecdysozoa</taxon>
        <taxon>Nematoda</taxon>
        <taxon>Chromadorea</taxon>
        <taxon>Rhabditida</taxon>
        <taxon>Rhabditina</taxon>
        <taxon>Rhabditomorpha</taxon>
        <taxon>Strongyloidea</taxon>
        <taxon>Strongylidae</taxon>
        <taxon>Strongylus</taxon>
    </lineage>
</organism>
<protein>
    <submittedName>
        <fullName evidence="2">Uncharacterized protein</fullName>
    </submittedName>
</protein>